<proteinExistence type="predicted"/>
<evidence type="ECO:0000313" key="2">
    <source>
        <dbReference type="Proteomes" id="UP000186817"/>
    </source>
</evidence>
<name>A0A1Q9D5H9_SYMMI</name>
<sequence>MMRNRLGMKALLLVPDSRPVNYVVSHLLDGEPWILELQEATALDDAKRRGAVVMAKMRCLGFNVSIVERLSCRQTGRTLVANASGERAYNPLLSSVPLARAEDFVLGAGNFAVGAAAGAVEAAAGAVWEAAGAMKVKRSNHVLKEFHKAVVADEAIQTRKIFD</sequence>
<reference evidence="1 2" key="1">
    <citation type="submission" date="2016-02" db="EMBL/GenBank/DDBJ databases">
        <title>Genome analysis of coral dinoflagellate symbionts highlights evolutionary adaptations to a symbiotic lifestyle.</title>
        <authorList>
            <person name="Aranda M."/>
            <person name="Li Y."/>
            <person name="Liew Y.J."/>
            <person name="Baumgarten S."/>
            <person name="Simakov O."/>
            <person name="Wilson M."/>
            <person name="Piel J."/>
            <person name="Ashoor H."/>
            <person name="Bougouffa S."/>
            <person name="Bajic V.B."/>
            <person name="Ryu T."/>
            <person name="Ravasi T."/>
            <person name="Bayer T."/>
            <person name="Micklem G."/>
            <person name="Kim H."/>
            <person name="Bhak J."/>
            <person name="Lajeunesse T.C."/>
            <person name="Voolstra C.R."/>
        </authorList>
    </citation>
    <scope>NUCLEOTIDE SEQUENCE [LARGE SCALE GENOMIC DNA]</scope>
    <source>
        <strain evidence="1 2">CCMP2467</strain>
    </source>
</reference>
<protein>
    <submittedName>
        <fullName evidence="1">Uncharacterized protein</fullName>
    </submittedName>
</protein>
<keyword evidence="2" id="KW-1185">Reference proteome</keyword>
<dbReference type="EMBL" id="LSRX01000712">
    <property type="protein sequence ID" value="OLP90430.1"/>
    <property type="molecule type" value="Genomic_DNA"/>
</dbReference>
<gene>
    <name evidence="1" type="ORF">AK812_SmicGene27999</name>
</gene>
<dbReference type="AlphaFoldDB" id="A0A1Q9D5H9"/>
<dbReference type="OrthoDB" id="10369683at2759"/>
<evidence type="ECO:0000313" key="1">
    <source>
        <dbReference type="EMBL" id="OLP90430.1"/>
    </source>
</evidence>
<comment type="caution">
    <text evidence="1">The sequence shown here is derived from an EMBL/GenBank/DDBJ whole genome shotgun (WGS) entry which is preliminary data.</text>
</comment>
<organism evidence="1 2">
    <name type="scientific">Symbiodinium microadriaticum</name>
    <name type="common">Dinoflagellate</name>
    <name type="synonym">Zooxanthella microadriatica</name>
    <dbReference type="NCBI Taxonomy" id="2951"/>
    <lineage>
        <taxon>Eukaryota</taxon>
        <taxon>Sar</taxon>
        <taxon>Alveolata</taxon>
        <taxon>Dinophyceae</taxon>
        <taxon>Suessiales</taxon>
        <taxon>Symbiodiniaceae</taxon>
        <taxon>Symbiodinium</taxon>
    </lineage>
</organism>
<accession>A0A1Q9D5H9</accession>
<dbReference type="Proteomes" id="UP000186817">
    <property type="component" value="Unassembled WGS sequence"/>
</dbReference>